<reference evidence="2" key="2">
    <citation type="submission" date="2020-11" db="EMBL/GenBank/DDBJ databases">
        <authorList>
            <person name="McCartney M.A."/>
            <person name="Auch B."/>
            <person name="Kono T."/>
            <person name="Mallez S."/>
            <person name="Becker A."/>
            <person name="Gohl D.M."/>
            <person name="Silverstein K.A.T."/>
            <person name="Koren S."/>
            <person name="Bechman K.B."/>
            <person name="Herman A."/>
            <person name="Abrahante J.E."/>
            <person name="Garbe J."/>
        </authorList>
    </citation>
    <scope>NUCLEOTIDE SEQUENCE</scope>
    <source>
        <strain evidence="2">Duluth1</strain>
        <tissue evidence="2">Whole animal</tissue>
    </source>
</reference>
<keyword evidence="3" id="KW-1185">Reference proteome</keyword>
<proteinExistence type="predicted"/>
<feature type="compositionally biased region" description="Polar residues" evidence="1">
    <location>
        <begin position="61"/>
        <end position="71"/>
    </location>
</feature>
<dbReference type="Proteomes" id="UP000828390">
    <property type="component" value="Unassembled WGS sequence"/>
</dbReference>
<gene>
    <name evidence="2" type="ORF">DPMN_102956</name>
</gene>
<feature type="region of interest" description="Disordered" evidence="1">
    <location>
        <begin position="292"/>
        <end position="313"/>
    </location>
</feature>
<evidence type="ECO:0000313" key="2">
    <source>
        <dbReference type="EMBL" id="KAH3829728.1"/>
    </source>
</evidence>
<sequence length="356" mass="40509">MSENTDFGNKRKIECNTNAASPISFKKARYAWQIKGNRRACPEGGVSTSSQQKNGRDKSRNNTSMQESTNARTFIQNNYVDRNPIENHLPVVHRFKHYSCDHISETTHLPKLSTFMHASSHVQNYDLQEDSDVMEPFEAQMTTSVKQLNRARECVDRIWRREEEMGHAIVDNMVNKILEEMGMCPDLETNKDKPTTMAKKFLESCGVDFAIGSQGLNPRLQHLCDENDNFSDIDIEERFTRQNCENGGPIVVNTEKQVRNSELEQSDYNCNTYSQMSFNDLGNLPDQMKSRRREEIASRSMETASDNLYSNTSDIPTAIKDSQAITESEKLEYMNLETIEDLAVSAAIFSSGLAIP</sequence>
<feature type="region of interest" description="Disordered" evidence="1">
    <location>
        <begin position="39"/>
        <end position="71"/>
    </location>
</feature>
<feature type="compositionally biased region" description="Polar residues" evidence="1">
    <location>
        <begin position="300"/>
        <end position="313"/>
    </location>
</feature>
<evidence type="ECO:0000256" key="1">
    <source>
        <dbReference type="SAM" id="MobiDB-lite"/>
    </source>
</evidence>
<dbReference type="OrthoDB" id="6162705at2759"/>
<accession>A0A9D4K2H1</accession>
<comment type="caution">
    <text evidence="2">The sequence shown here is derived from an EMBL/GenBank/DDBJ whole genome shotgun (WGS) entry which is preliminary data.</text>
</comment>
<dbReference type="EMBL" id="JAIWYP010000004">
    <property type="protein sequence ID" value="KAH3829728.1"/>
    <property type="molecule type" value="Genomic_DNA"/>
</dbReference>
<reference evidence="2" key="1">
    <citation type="journal article" date="2019" name="bioRxiv">
        <title>The Genome of the Zebra Mussel, Dreissena polymorpha: A Resource for Invasive Species Research.</title>
        <authorList>
            <person name="McCartney M.A."/>
            <person name="Auch B."/>
            <person name="Kono T."/>
            <person name="Mallez S."/>
            <person name="Zhang Y."/>
            <person name="Obille A."/>
            <person name="Becker A."/>
            <person name="Abrahante J.E."/>
            <person name="Garbe J."/>
            <person name="Badalamenti J.P."/>
            <person name="Herman A."/>
            <person name="Mangelson H."/>
            <person name="Liachko I."/>
            <person name="Sullivan S."/>
            <person name="Sone E.D."/>
            <person name="Koren S."/>
            <person name="Silverstein K.A.T."/>
            <person name="Beckman K.B."/>
            <person name="Gohl D.M."/>
        </authorList>
    </citation>
    <scope>NUCLEOTIDE SEQUENCE</scope>
    <source>
        <strain evidence="2">Duluth1</strain>
        <tissue evidence="2">Whole animal</tissue>
    </source>
</reference>
<evidence type="ECO:0000313" key="3">
    <source>
        <dbReference type="Proteomes" id="UP000828390"/>
    </source>
</evidence>
<name>A0A9D4K2H1_DREPO</name>
<dbReference type="AlphaFoldDB" id="A0A9D4K2H1"/>
<protein>
    <submittedName>
        <fullName evidence="2">Uncharacterized protein</fullName>
    </submittedName>
</protein>
<organism evidence="2 3">
    <name type="scientific">Dreissena polymorpha</name>
    <name type="common">Zebra mussel</name>
    <name type="synonym">Mytilus polymorpha</name>
    <dbReference type="NCBI Taxonomy" id="45954"/>
    <lineage>
        <taxon>Eukaryota</taxon>
        <taxon>Metazoa</taxon>
        <taxon>Spiralia</taxon>
        <taxon>Lophotrochozoa</taxon>
        <taxon>Mollusca</taxon>
        <taxon>Bivalvia</taxon>
        <taxon>Autobranchia</taxon>
        <taxon>Heteroconchia</taxon>
        <taxon>Euheterodonta</taxon>
        <taxon>Imparidentia</taxon>
        <taxon>Neoheterodontei</taxon>
        <taxon>Myida</taxon>
        <taxon>Dreissenoidea</taxon>
        <taxon>Dreissenidae</taxon>
        <taxon>Dreissena</taxon>
    </lineage>
</organism>